<comment type="subcellular location">
    <subcellularLocation>
        <location evidence="1">Membrane</location>
        <topology evidence="1">Multi-pass membrane protein</topology>
    </subcellularLocation>
</comment>
<dbReference type="CDD" id="cd06186">
    <property type="entry name" value="NOX_Duox_like_FAD_NADP"/>
    <property type="match status" value="1"/>
</dbReference>
<evidence type="ECO:0000313" key="11">
    <source>
        <dbReference type="EMBL" id="EXJ62646.1"/>
    </source>
</evidence>
<evidence type="ECO:0000256" key="3">
    <source>
        <dbReference type="ARBA" id="ARBA00022692"/>
    </source>
</evidence>
<keyword evidence="5" id="KW-0560">Oxidoreductase</keyword>
<dbReference type="InterPro" id="IPR013121">
    <property type="entry name" value="Fe_red_NAD-bd_6"/>
</dbReference>
<dbReference type="PANTHER" id="PTHR32361">
    <property type="entry name" value="FERRIC/CUPRIC REDUCTASE TRANSMEMBRANE COMPONENT"/>
    <property type="match status" value="1"/>
</dbReference>
<dbReference type="GO" id="GO:0005886">
    <property type="term" value="C:plasma membrane"/>
    <property type="evidence" value="ECO:0007669"/>
    <property type="project" value="TreeGrafter"/>
</dbReference>
<dbReference type="RefSeq" id="XP_007755300.1">
    <property type="nucleotide sequence ID" value="XM_007757110.1"/>
</dbReference>
<evidence type="ECO:0000256" key="6">
    <source>
        <dbReference type="ARBA" id="ARBA00023065"/>
    </source>
</evidence>
<dbReference type="SFLD" id="SFLDG01168">
    <property type="entry name" value="Ferric_reductase_subgroup_(FRE"/>
    <property type="match status" value="1"/>
</dbReference>
<dbReference type="HOGENOM" id="CLU_019268_1_0_1"/>
<dbReference type="Gene3D" id="3.40.50.80">
    <property type="entry name" value="Nucleotide-binding domain of ferredoxin-NADP reductase (FNR) module"/>
    <property type="match status" value="1"/>
</dbReference>
<keyword evidence="3 8" id="KW-0812">Transmembrane</keyword>
<dbReference type="GO" id="GO:0006826">
    <property type="term" value="P:iron ion transport"/>
    <property type="evidence" value="ECO:0007669"/>
    <property type="project" value="TreeGrafter"/>
</dbReference>
<sequence length="597" mass="65955">MTYSMTVKLTPEQLEARRHQLNRAGLHAWLSPLGILLAVYIYRRCLHAGSIRCLPARGPPARGAHLPLRLRRIAWVLSTTYVPEYGPLYIPLLGTLYTFWLLYLTTRGTGDDYMHVTKSMGHVAASQLPIHYLLSIKHARYSPITWATGMTHERLNSVHRLLGRIVHLFLSLHAVLYLWFFVSMGVLGRRIKDPDVQFGMLAFWGFTVLGMLSLPTVRRRVYHAVFYVSHVFLSGVVIPALWVHVPYSRWFVGQVVVIYILGVALRVHSARKVEGLRCRAINTGTSRGLIQVTFHVGAEDPLASAMPGQHVYLVRKGIATPKTPATIANVQRTSGSCCHVEIMLVLRNTGGPGTADLARIAVCEGSGSATKGLVQGMRVEGPYGGAGEYMPAFLGSDTGTWPKPKSKSRTFSSNGPILLVAGGIGVTYTLPIYLSLLKQSRKIKFIYITKTLGEAQWVIDLLLDALRNGVTDTLDVEIYGTRSSQDALDRGGSDAAATLKSPFLRARGIKVQDLGRRPDLRESIDEVFKAMPDTKAARDTQSADARDEGRTVSDSISIFVCGPSGLSRHVRGLVGRWMWRDGRSVDWYEEVFGFGGS</sequence>
<feature type="transmembrane region" description="Helical" evidence="8">
    <location>
        <begin position="250"/>
        <end position="267"/>
    </location>
</feature>
<dbReference type="PANTHER" id="PTHR32361:SF9">
    <property type="entry name" value="FERRIC REDUCTASE TRANSMEMBRANE COMPONENT 3-RELATED"/>
    <property type="match status" value="1"/>
</dbReference>
<dbReference type="SUPFAM" id="SSF52343">
    <property type="entry name" value="Ferredoxin reductase-like, C-terminal NADP-linked domain"/>
    <property type="match status" value="1"/>
</dbReference>
<gene>
    <name evidence="11" type="ORF">A1O7_03084</name>
</gene>
<keyword evidence="4 8" id="KW-1133">Transmembrane helix</keyword>
<organism evidence="11 12">
    <name type="scientific">Cladophialophora yegresii CBS 114405</name>
    <dbReference type="NCBI Taxonomy" id="1182544"/>
    <lineage>
        <taxon>Eukaryota</taxon>
        <taxon>Fungi</taxon>
        <taxon>Dikarya</taxon>
        <taxon>Ascomycota</taxon>
        <taxon>Pezizomycotina</taxon>
        <taxon>Eurotiomycetes</taxon>
        <taxon>Chaetothyriomycetidae</taxon>
        <taxon>Chaetothyriales</taxon>
        <taxon>Herpotrichiellaceae</taxon>
        <taxon>Cladophialophora</taxon>
    </lineage>
</organism>
<proteinExistence type="predicted"/>
<dbReference type="VEuPathDB" id="FungiDB:A1O7_03084"/>
<feature type="transmembrane region" description="Helical" evidence="8">
    <location>
        <begin position="165"/>
        <end position="186"/>
    </location>
</feature>
<dbReference type="GO" id="GO:0000293">
    <property type="term" value="F:ferric-chelate reductase activity"/>
    <property type="evidence" value="ECO:0007669"/>
    <property type="project" value="TreeGrafter"/>
</dbReference>
<feature type="transmembrane region" description="Helical" evidence="8">
    <location>
        <begin position="21"/>
        <end position="42"/>
    </location>
</feature>
<feature type="transmembrane region" description="Helical" evidence="8">
    <location>
        <begin position="198"/>
        <end position="217"/>
    </location>
</feature>
<evidence type="ECO:0000256" key="2">
    <source>
        <dbReference type="ARBA" id="ARBA00022448"/>
    </source>
</evidence>
<feature type="transmembrane region" description="Helical" evidence="8">
    <location>
        <begin position="88"/>
        <end position="105"/>
    </location>
</feature>
<dbReference type="eggNOG" id="KOG0039">
    <property type="taxonomic scope" value="Eukaryota"/>
</dbReference>
<keyword evidence="2" id="KW-0813">Transport</keyword>
<keyword evidence="6" id="KW-0406">Ion transport</keyword>
<dbReference type="GO" id="GO:0015677">
    <property type="term" value="P:copper ion import"/>
    <property type="evidence" value="ECO:0007669"/>
    <property type="project" value="TreeGrafter"/>
</dbReference>
<dbReference type="InterPro" id="IPR051410">
    <property type="entry name" value="Ferric/Cupric_Reductase"/>
</dbReference>
<feature type="transmembrane region" description="Helical" evidence="8">
    <location>
        <begin position="224"/>
        <end position="244"/>
    </location>
</feature>
<dbReference type="InterPro" id="IPR013130">
    <property type="entry name" value="Fe3_Rdtase_TM_dom"/>
</dbReference>
<feature type="domain" description="Ferric oxidoreductase" evidence="9">
    <location>
        <begin position="120"/>
        <end position="238"/>
    </location>
</feature>
<dbReference type="Pfam" id="PF01794">
    <property type="entry name" value="Ferric_reduct"/>
    <property type="match status" value="1"/>
</dbReference>
<dbReference type="OrthoDB" id="10006946at2759"/>
<evidence type="ECO:0008006" key="13">
    <source>
        <dbReference type="Google" id="ProtNLM"/>
    </source>
</evidence>
<dbReference type="STRING" id="1182544.W9WDK7"/>
<dbReference type="GO" id="GO:0006879">
    <property type="term" value="P:intracellular iron ion homeostasis"/>
    <property type="evidence" value="ECO:0007669"/>
    <property type="project" value="TreeGrafter"/>
</dbReference>
<dbReference type="GeneID" id="19177685"/>
<evidence type="ECO:0000256" key="7">
    <source>
        <dbReference type="ARBA" id="ARBA00023136"/>
    </source>
</evidence>
<evidence type="ECO:0000259" key="10">
    <source>
        <dbReference type="Pfam" id="PF08030"/>
    </source>
</evidence>
<protein>
    <recommendedName>
        <fullName evidence="13">FAD-binding FR-type domain-containing protein</fullName>
    </recommendedName>
</protein>
<keyword evidence="12" id="KW-1185">Reference proteome</keyword>
<reference evidence="11 12" key="1">
    <citation type="submission" date="2013-03" db="EMBL/GenBank/DDBJ databases">
        <title>The Genome Sequence of Cladophialophora yegresii CBS 114405.</title>
        <authorList>
            <consortium name="The Broad Institute Genomics Platform"/>
            <person name="Cuomo C."/>
            <person name="de Hoog S."/>
            <person name="Gorbushina A."/>
            <person name="Walker B."/>
            <person name="Young S.K."/>
            <person name="Zeng Q."/>
            <person name="Gargeya S."/>
            <person name="Fitzgerald M."/>
            <person name="Haas B."/>
            <person name="Abouelleil A."/>
            <person name="Allen A.W."/>
            <person name="Alvarado L."/>
            <person name="Arachchi H.M."/>
            <person name="Berlin A.M."/>
            <person name="Chapman S.B."/>
            <person name="Gainer-Dewar J."/>
            <person name="Goldberg J."/>
            <person name="Griggs A."/>
            <person name="Gujja S."/>
            <person name="Hansen M."/>
            <person name="Howarth C."/>
            <person name="Imamovic A."/>
            <person name="Ireland A."/>
            <person name="Larimer J."/>
            <person name="McCowan C."/>
            <person name="Murphy C."/>
            <person name="Pearson M."/>
            <person name="Poon T.W."/>
            <person name="Priest M."/>
            <person name="Roberts A."/>
            <person name="Saif S."/>
            <person name="Shea T."/>
            <person name="Sisk P."/>
            <person name="Sykes S."/>
            <person name="Wortman J."/>
            <person name="Nusbaum C."/>
            <person name="Birren B."/>
        </authorList>
    </citation>
    <scope>NUCLEOTIDE SEQUENCE [LARGE SCALE GENOMIC DNA]</scope>
    <source>
        <strain evidence="11 12">CBS 114405</strain>
    </source>
</reference>
<comment type="caution">
    <text evidence="11">The sequence shown here is derived from an EMBL/GenBank/DDBJ whole genome shotgun (WGS) entry which is preliminary data.</text>
</comment>
<keyword evidence="7 8" id="KW-0472">Membrane</keyword>
<name>W9WDK7_9EURO</name>
<dbReference type="Pfam" id="PF08030">
    <property type="entry name" value="NAD_binding_6"/>
    <property type="match status" value="1"/>
</dbReference>
<evidence type="ECO:0000256" key="5">
    <source>
        <dbReference type="ARBA" id="ARBA00023002"/>
    </source>
</evidence>
<dbReference type="AlphaFoldDB" id="W9WDK7"/>
<evidence type="ECO:0000259" key="9">
    <source>
        <dbReference type="Pfam" id="PF01794"/>
    </source>
</evidence>
<feature type="transmembrane region" description="Helical" evidence="8">
    <location>
        <begin position="417"/>
        <end position="436"/>
    </location>
</feature>
<evidence type="ECO:0000256" key="8">
    <source>
        <dbReference type="SAM" id="Phobius"/>
    </source>
</evidence>
<dbReference type="EMBL" id="AMGW01000002">
    <property type="protein sequence ID" value="EXJ62646.1"/>
    <property type="molecule type" value="Genomic_DNA"/>
</dbReference>
<feature type="domain" description="Ferric reductase NAD binding" evidence="10">
    <location>
        <begin position="417"/>
        <end position="573"/>
    </location>
</feature>
<evidence type="ECO:0000256" key="1">
    <source>
        <dbReference type="ARBA" id="ARBA00004141"/>
    </source>
</evidence>
<dbReference type="Proteomes" id="UP000019473">
    <property type="component" value="Unassembled WGS sequence"/>
</dbReference>
<dbReference type="InterPro" id="IPR039261">
    <property type="entry name" value="FNR_nucleotide-bd"/>
</dbReference>
<accession>W9WDK7</accession>
<evidence type="ECO:0000256" key="4">
    <source>
        <dbReference type="ARBA" id="ARBA00022989"/>
    </source>
</evidence>
<evidence type="ECO:0000313" key="12">
    <source>
        <dbReference type="Proteomes" id="UP000019473"/>
    </source>
</evidence>